<evidence type="ECO:0000313" key="4">
    <source>
        <dbReference type="EMBL" id="MDO1450271.1"/>
    </source>
</evidence>
<feature type="domain" description="FecR protein" evidence="2">
    <location>
        <begin position="129"/>
        <end position="219"/>
    </location>
</feature>
<evidence type="ECO:0000313" key="5">
    <source>
        <dbReference type="Proteomes" id="UP001168528"/>
    </source>
</evidence>
<dbReference type="Proteomes" id="UP001168528">
    <property type="component" value="Unassembled WGS sequence"/>
</dbReference>
<feature type="domain" description="Protein FecR C-terminal" evidence="3">
    <location>
        <begin position="277"/>
        <end position="338"/>
    </location>
</feature>
<dbReference type="Gene3D" id="3.55.50.30">
    <property type="match status" value="1"/>
</dbReference>
<dbReference type="Pfam" id="PF04773">
    <property type="entry name" value="FecR"/>
    <property type="match status" value="1"/>
</dbReference>
<sequence>MVNQELIQKFFQNRCNTQEAEAVIAYFKQHPEQLEAWLPEAEWDNLPIQEKWDASLSERMLQNIRQQTYKKPGGKQLNFIVLTAVAASLLLCLLALGIFYTTKTHGRQEPLAATTTSSFVSGEIITQVNTTDTIQQISLEDGSLVKLHPGSSLRYPKVFKISRHIQLSGEAFFSVTKDTAHPFTVVAGGLATTALGTSFTIQAIPQEKKVKIRLHTGRVVIIAYAQELKNALTEVYLRPGQELILDVAQGQTRITAIPIAKANKLTGSVQVNGNVVKFNQLPLPEVFSELTKLYGVAILYDKAAISAIQFTGSIHTNRSLERALKTIASVNDLKVVKKKEGYSIQKPSY</sequence>
<organism evidence="4 5">
    <name type="scientific">Rhodocytophaga aerolata</name>
    <dbReference type="NCBI Taxonomy" id="455078"/>
    <lineage>
        <taxon>Bacteria</taxon>
        <taxon>Pseudomonadati</taxon>
        <taxon>Bacteroidota</taxon>
        <taxon>Cytophagia</taxon>
        <taxon>Cytophagales</taxon>
        <taxon>Rhodocytophagaceae</taxon>
        <taxon>Rhodocytophaga</taxon>
    </lineage>
</organism>
<name>A0ABT8RDT6_9BACT</name>
<proteinExistence type="predicted"/>
<accession>A0ABT8RDT6</accession>
<keyword evidence="1" id="KW-0472">Membrane</keyword>
<dbReference type="PIRSF" id="PIRSF018266">
    <property type="entry name" value="FecR"/>
    <property type="match status" value="1"/>
</dbReference>
<keyword evidence="1" id="KW-0812">Transmembrane</keyword>
<reference evidence="4" key="1">
    <citation type="submission" date="2023-07" db="EMBL/GenBank/DDBJ databases">
        <title>The genome sequence of Rhodocytophaga aerolata KACC 12507.</title>
        <authorList>
            <person name="Zhang X."/>
        </authorList>
    </citation>
    <scope>NUCLEOTIDE SEQUENCE</scope>
    <source>
        <strain evidence="4">KACC 12507</strain>
    </source>
</reference>
<feature type="transmembrane region" description="Helical" evidence="1">
    <location>
        <begin position="79"/>
        <end position="100"/>
    </location>
</feature>
<dbReference type="InterPro" id="IPR012373">
    <property type="entry name" value="Ferrdict_sens_TM"/>
</dbReference>
<keyword evidence="1" id="KW-1133">Transmembrane helix</keyword>
<dbReference type="Pfam" id="PF16344">
    <property type="entry name" value="FecR_C"/>
    <property type="match status" value="1"/>
</dbReference>
<comment type="caution">
    <text evidence="4">The sequence shown here is derived from an EMBL/GenBank/DDBJ whole genome shotgun (WGS) entry which is preliminary data.</text>
</comment>
<gene>
    <name evidence="4" type="ORF">Q0590_28580</name>
</gene>
<evidence type="ECO:0000259" key="2">
    <source>
        <dbReference type="Pfam" id="PF04773"/>
    </source>
</evidence>
<dbReference type="PANTHER" id="PTHR30273:SF2">
    <property type="entry name" value="PROTEIN FECR"/>
    <property type="match status" value="1"/>
</dbReference>
<dbReference type="InterPro" id="IPR032508">
    <property type="entry name" value="FecR_C"/>
</dbReference>
<evidence type="ECO:0000259" key="3">
    <source>
        <dbReference type="Pfam" id="PF16344"/>
    </source>
</evidence>
<evidence type="ECO:0000256" key="1">
    <source>
        <dbReference type="SAM" id="Phobius"/>
    </source>
</evidence>
<dbReference type="EMBL" id="JAUKPO010000027">
    <property type="protein sequence ID" value="MDO1450271.1"/>
    <property type="molecule type" value="Genomic_DNA"/>
</dbReference>
<protein>
    <submittedName>
        <fullName evidence="4">FecR domain-containing protein</fullName>
    </submittedName>
</protein>
<dbReference type="PANTHER" id="PTHR30273">
    <property type="entry name" value="PERIPLASMIC SIGNAL SENSOR AND SIGMA FACTOR ACTIVATOR FECR-RELATED"/>
    <property type="match status" value="1"/>
</dbReference>
<dbReference type="RefSeq" id="WP_302041073.1">
    <property type="nucleotide sequence ID" value="NZ_JAUKPO010000027.1"/>
</dbReference>
<keyword evidence="5" id="KW-1185">Reference proteome</keyword>
<dbReference type="Gene3D" id="2.60.120.1440">
    <property type="match status" value="1"/>
</dbReference>
<dbReference type="InterPro" id="IPR006860">
    <property type="entry name" value="FecR"/>
</dbReference>